<dbReference type="InterPro" id="IPR003594">
    <property type="entry name" value="HATPase_dom"/>
</dbReference>
<keyword evidence="15" id="KW-1185">Reference proteome</keyword>
<evidence type="ECO:0000256" key="2">
    <source>
        <dbReference type="ARBA" id="ARBA00004141"/>
    </source>
</evidence>
<keyword evidence="7 14" id="KW-0418">Kinase</keyword>
<keyword evidence="8 11" id="KW-1133">Transmembrane helix</keyword>
<evidence type="ECO:0000256" key="6">
    <source>
        <dbReference type="ARBA" id="ARBA00022692"/>
    </source>
</evidence>
<dbReference type="GO" id="GO:0000155">
    <property type="term" value="F:phosphorelay sensor kinase activity"/>
    <property type="evidence" value="ECO:0007669"/>
    <property type="project" value="InterPro"/>
</dbReference>
<dbReference type="SUPFAM" id="SSF47384">
    <property type="entry name" value="Homodimeric domain of signal transducing histidine kinase"/>
    <property type="match status" value="1"/>
</dbReference>
<keyword evidence="6 11" id="KW-0812">Transmembrane</keyword>
<dbReference type="PANTHER" id="PTHR45436">
    <property type="entry name" value="SENSOR HISTIDINE KINASE YKOH"/>
    <property type="match status" value="1"/>
</dbReference>
<dbReference type="InterPro" id="IPR004358">
    <property type="entry name" value="Sig_transdc_His_kin-like_C"/>
</dbReference>
<dbReference type="InterPro" id="IPR036890">
    <property type="entry name" value="HATPase_C_sf"/>
</dbReference>
<dbReference type="EC" id="2.7.13.3" evidence="3"/>
<keyword evidence="9" id="KW-0902">Two-component regulatory system</keyword>
<dbReference type="Pfam" id="PF00512">
    <property type="entry name" value="HisKA"/>
    <property type="match status" value="1"/>
</dbReference>
<dbReference type="Proteomes" id="UP000661507">
    <property type="component" value="Unassembled WGS sequence"/>
</dbReference>
<feature type="domain" description="Histidine kinase" evidence="12">
    <location>
        <begin position="246"/>
        <end position="447"/>
    </location>
</feature>
<feature type="transmembrane region" description="Helical" evidence="11">
    <location>
        <begin position="165"/>
        <end position="184"/>
    </location>
</feature>
<dbReference type="InterPro" id="IPR003660">
    <property type="entry name" value="HAMP_dom"/>
</dbReference>
<dbReference type="InterPro" id="IPR003661">
    <property type="entry name" value="HisK_dim/P_dom"/>
</dbReference>
<evidence type="ECO:0000256" key="5">
    <source>
        <dbReference type="ARBA" id="ARBA00022679"/>
    </source>
</evidence>
<evidence type="ECO:0000313" key="15">
    <source>
        <dbReference type="Proteomes" id="UP000661507"/>
    </source>
</evidence>
<dbReference type="Pfam" id="PF02518">
    <property type="entry name" value="HATPase_c"/>
    <property type="match status" value="1"/>
</dbReference>
<dbReference type="PRINTS" id="PR00344">
    <property type="entry name" value="BCTRLSENSOR"/>
</dbReference>
<evidence type="ECO:0000256" key="1">
    <source>
        <dbReference type="ARBA" id="ARBA00000085"/>
    </source>
</evidence>
<feature type="domain" description="HAMP" evidence="13">
    <location>
        <begin position="185"/>
        <end position="238"/>
    </location>
</feature>
<keyword evidence="10 11" id="KW-0472">Membrane</keyword>
<accession>A0A917L280</accession>
<sequence>MTPRSVPPPSLTRRMTLAMIAFHALGILLLLLAQPLLQAGPGSLREWFATEQATKLLRDSLGRDTAGVLVFQPTSDMFTYIETTPEFWFGVADGTARLLGGRGSPPVGVRPGEGASPPSWVAMPVGVAAIDLWIEGRRVAALIGGHRGSLAAGIWAWITDWLGNWLLAVAAISAGTSLVTWLLVRFLLRPVREAAEAAGRLVPGQHQAGLPVEGVPAEILPLVSATNLAFTRVEKEHERQRRFIANAAHELRTPIAILSLRLDELPDDATRQKLQLDVRRLTLLANQLLDLERMRHAADTAEDRTVEMVGLAREVVAELVPLALTAGSDIALHSAVPRWSVRGDEQALRSVLLNLIGNALAHGGPGVQVELRIDGHGFVEVSDNGPGVREDAKEQVFEAFQRAGGSGSGAGLGLYIVRELLRAHGASIDLLNGKPGAVFRLRFPKGDVFRDHAPSTEIG</sequence>
<evidence type="ECO:0000259" key="13">
    <source>
        <dbReference type="PROSITE" id="PS50885"/>
    </source>
</evidence>
<dbReference type="GO" id="GO:0005886">
    <property type="term" value="C:plasma membrane"/>
    <property type="evidence" value="ECO:0007669"/>
    <property type="project" value="TreeGrafter"/>
</dbReference>
<dbReference type="InterPro" id="IPR050428">
    <property type="entry name" value="TCS_sensor_his_kinase"/>
</dbReference>
<keyword evidence="5" id="KW-0808">Transferase</keyword>
<dbReference type="AlphaFoldDB" id="A0A917L280"/>
<name>A0A917L280_9PROT</name>
<dbReference type="PROSITE" id="PS50885">
    <property type="entry name" value="HAMP"/>
    <property type="match status" value="1"/>
</dbReference>
<evidence type="ECO:0000256" key="11">
    <source>
        <dbReference type="SAM" id="Phobius"/>
    </source>
</evidence>
<dbReference type="SMART" id="SM00388">
    <property type="entry name" value="HisKA"/>
    <property type="match status" value="1"/>
</dbReference>
<dbReference type="InterPro" id="IPR005467">
    <property type="entry name" value="His_kinase_dom"/>
</dbReference>
<evidence type="ECO:0000256" key="4">
    <source>
        <dbReference type="ARBA" id="ARBA00022553"/>
    </source>
</evidence>
<evidence type="ECO:0000259" key="12">
    <source>
        <dbReference type="PROSITE" id="PS50109"/>
    </source>
</evidence>
<evidence type="ECO:0000256" key="10">
    <source>
        <dbReference type="ARBA" id="ARBA00023136"/>
    </source>
</evidence>
<dbReference type="SMART" id="SM00387">
    <property type="entry name" value="HATPase_c"/>
    <property type="match status" value="1"/>
</dbReference>
<dbReference type="CDD" id="cd00082">
    <property type="entry name" value="HisKA"/>
    <property type="match status" value="1"/>
</dbReference>
<comment type="caution">
    <text evidence="14">The sequence shown here is derived from an EMBL/GenBank/DDBJ whole genome shotgun (WGS) entry which is preliminary data.</text>
</comment>
<dbReference type="Gene3D" id="3.30.565.10">
    <property type="entry name" value="Histidine kinase-like ATPase, C-terminal domain"/>
    <property type="match status" value="1"/>
</dbReference>
<proteinExistence type="predicted"/>
<protein>
    <recommendedName>
        <fullName evidence="3">histidine kinase</fullName>
        <ecNumber evidence="3">2.7.13.3</ecNumber>
    </recommendedName>
</protein>
<keyword evidence="4" id="KW-0597">Phosphoprotein</keyword>
<evidence type="ECO:0000256" key="9">
    <source>
        <dbReference type="ARBA" id="ARBA00023012"/>
    </source>
</evidence>
<dbReference type="SUPFAM" id="SSF55874">
    <property type="entry name" value="ATPase domain of HSP90 chaperone/DNA topoisomerase II/histidine kinase"/>
    <property type="match status" value="1"/>
</dbReference>
<comment type="subcellular location">
    <subcellularLocation>
        <location evidence="2">Membrane</location>
        <topology evidence="2">Multi-pass membrane protein</topology>
    </subcellularLocation>
</comment>
<dbReference type="Gene3D" id="1.10.287.130">
    <property type="match status" value="1"/>
</dbReference>
<evidence type="ECO:0000256" key="3">
    <source>
        <dbReference type="ARBA" id="ARBA00012438"/>
    </source>
</evidence>
<evidence type="ECO:0000313" key="14">
    <source>
        <dbReference type="EMBL" id="GGJ41265.1"/>
    </source>
</evidence>
<dbReference type="InterPro" id="IPR036097">
    <property type="entry name" value="HisK_dim/P_sf"/>
</dbReference>
<organism evidence="14 15">
    <name type="scientific">Neoroseomonas lacus</name>
    <dbReference type="NCBI Taxonomy" id="287609"/>
    <lineage>
        <taxon>Bacteria</taxon>
        <taxon>Pseudomonadati</taxon>
        <taxon>Pseudomonadota</taxon>
        <taxon>Alphaproteobacteria</taxon>
        <taxon>Acetobacterales</taxon>
        <taxon>Acetobacteraceae</taxon>
        <taxon>Neoroseomonas</taxon>
    </lineage>
</organism>
<comment type="catalytic activity">
    <reaction evidence="1">
        <text>ATP + protein L-histidine = ADP + protein N-phospho-L-histidine.</text>
        <dbReference type="EC" id="2.7.13.3"/>
    </reaction>
</comment>
<dbReference type="EMBL" id="BMKW01000020">
    <property type="protein sequence ID" value="GGJ41265.1"/>
    <property type="molecule type" value="Genomic_DNA"/>
</dbReference>
<gene>
    <name evidence="14" type="ORF">GCM10011320_56030</name>
</gene>
<dbReference type="PANTHER" id="PTHR45436:SF15">
    <property type="entry name" value="SENSOR HISTIDINE KINASE CUSS"/>
    <property type="match status" value="1"/>
</dbReference>
<dbReference type="RefSeq" id="WP_188973110.1">
    <property type="nucleotide sequence ID" value="NZ_BMKW01000020.1"/>
</dbReference>
<dbReference type="PROSITE" id="PS50109">
    <property type="entry name" value="HIS_KIN"/>
    <property type="match status" value="1"/>
</dbReference>
<reference evidence="14" key="2">
    <citation type="submission" date="2020-09" db="EMBL/GenBank/DDBJ databases">
        <authorList>
            <person name="Sun Q."/>
            <person name="Zhou Y."/>
        </authorList>
    </citation>
    <scope>NUCLEOTIDE SEQUENCE</scope>
    <source>
        <strain evidence="14">CGMCC 1.3617</strain>
    </source>
</reference>
<reference evidence="14" key="1">
    <citation type="journal article" date="2014" name="Int. J. Syst. Evol. Microbiol.">
        <title>Complete genome sequence of Corynebacterium casei LMG S-19264T (=DSM 44701T), isolated from a smear-ripened cheese.</title>
        <authorList>
            <consortium name="US DOE Joint Genome Institute (JGI-PGF)"/>
            <person name="Walter F."/>
            <person name="Albersmeier A."/>
            <person name="Kalinowski J."/>
            <person name="Ruckert C."/>
        </authorList>
    </citation>
    <scope>NUCLEOTIDE SEQUENCE</scope>
    <source>
        <strain evidence="14">CGMCC 1.3617</strain>
    </source>
</reference>
<evidence type="ECO:0000256" key="7">
    <source>
        <dbReference type="ARBA" id="ARBA00022777"/>
    </source>
</evidence>
<evidence type="ECO:0000256" key="8">
    <source>
        <dbReference type="ARBA" id="ARBA00022989"/>
    </source>
</evidence>
<dbReference type="CDD" id="cd00075">
    <property type="entry name" value="HATPase"/>
    <property type="match status" value="1"/>
</dbReference>